<sequence>MGVGMFILGSFTGERLLSFQFTDDRRLEEVEVSNKSGEVSESSEHKATAVVEGEEELLRPEDISAIKAQWSHLTAQTANVLEEMLATRNNKIKRFANETKVALLALHEVDYRLGPVLLNFRKVLPPDWKFQIYHSPDNAEWIKTVAEVQQVKATLNMIMPANLSYHGYSDFIRTNLFWETALGDNILTFQTDTALCGNSPFKIHDFMIYDYIVGGTQEDAFFCNALAHASYVGILRPVMAHYNVSRCFSAETWISEVPMGTHAPGKYFGNSGQALFTFCPEAHLATGDKKHKPPSR</sequence>
<reference evidence="1 2" key="1">
    <citation type="journal article" date="2013" name="Genome Biol.">
        <title>Genome of Acanthamoeba castellanii highlights extensive lateral gene transfer and early evolution of tyrosine kinase signaling.</title>
        <authorList>
            <person name="Clarke M."/>
            <person name="Lohan A.J."/>
            <person name="Liu B."/>
            <person name="Lagkouvardos I."/>
            <person name="Roy S."/>
            <person name="Zafar N."/>
            <person name="Bertelli C."/>
            <person name="Schilde C."/>
            <person name="Kianianmomeni A."/>
            <person name="Burglin T.R."/>
            <person name="Frech C."/>
            <person name="Turcotte B."/>
            <person name="Kopec K.O."/>
            <person name="Synnott J.M."/>
            <person name="Choo C."/>
            <person name="Paponov I."/>
            <person name="Finkler A."/>
            <person name="Soon Heng Tan C."/>
            <person name="Hutchins A.P."/>
            <person name="Weinmeier T."/>
            <person name="Rattei T."/>
            <person name="Chu J.S."/>
            <person name="Gimenez G."/>
            <person name="Irimia M."/>
            <person name="Rigden D.J."/>
            <person name="Fitzpatrick D.A."/>
            <person name="Lorenzo-Morales J."/>
            <person name="Bateman A."/>
            <person name="Chiu C.H."/>
            <person name="Tang P."/>
            <person name="Hegemann P."/>
            <person name="Fromm H."/>
            <person name="Raoult D."/>
            <person name="Greub G."/>
            <person name="Miranda-Saavedra D."/>
            <person name="Chen N."/>
            <person name="Nash P."/>
            <person name="Ginger M.L."/>
            <person name="Horn M."/>
            <person name="Schaap P."/>
            <person name="Caler L."/>
            <person name="Loftus B."/>
        </authorList>
    </citation>
    <scope>NUCLEOTIDE SEQUENCE [LARGE SCALE GENOMIC DNA]</scope>
    <source>
        <strain evidence="1 2">Neff</strain>
    </source>
</reference>
<dbReference type="RefSeq" id="XP_004334112.1">
    <property type="nucleotide sequence ID" value="XM_004334064.1"/>
</dbReference>
<organism evidence="1 2">
    <name type="scientific">Acanthamoeba castellanii (strain ATCC 30010 / Neff)</name>
    <dbReference type="NCBI Taxonomy" id="1257118"/>
    <lineage>
        <taxon>Eukaryota</taxon>
        <taxon>Amoebozoa</taxon>
        <taxon>Discosea</taxon>
        <taxon>Longamoebia</taxon>
        <taxon>Centramoebida</taxon>
        <taxon>Acanthamoebidae</taxon>
        <taxon>Acanthamoeba</taxon>
    </lineage>
</organism>
<dbReference type="KEGG" id="acan:ACA1_077510"/>
<dbReference type="AlphaFoldDB" id="L8GH14"/>
<evidence type="ECO:0008006" key="3">
    <source>
        <dbReference type="Google" id="ProtNLM"/>
    </source>
</evidence>
<accession>L8GH14</accession>
<name>L8GH14_ACACF</name>
<dbReference type="EMBL" id="KB008132">
    <property type="protein sequence ID" value="ELR12099.1"/>
    <property type="molecule type" value="Genomic_DNA"/>
</dbReference>
<evidence type="ECO:0000313" key="2">
    <source>
        <dbReference type="Proteomes" id="UP000011083"/>
    </source>
</evidence>
<dbReference type="Proteomes" id="UP000011083">
    <property type="component" value="Unassembled WGS sequence"/>
</dbReference>
<protein>
    <recommendedName>
        <fullName evidence="3">DUF5672 domain-containing protein</fullName>
    </recommendedName>
</protein>
<dbReference type="GeneID" id="14912580"/>
<gene>
    <name evidence="1" type="ORF">ACA1_077510</name>
</gene>
<evidence type="ECO:0000313" key="1">
    <source>
        <dbReference type="EMBL" id="ELR12099.1"/>
    </source>
</evidence>
<dbReference type="VEuPathDB" id="AmoebaDB:ACA1_077510"/>
<dbReference type="OrthoDB" id="10025998at2759"/>
<keyword evidence="2" id="KW-1185">Reference proteome</keyword>
<proteinExistence type="predicted"/>